<evidence type="ECO:0000313" key="5">
    <source>
        <dbReference type="Proteomes" id="UP001520654"/>
    </source>
</evidence>
<organism evidence="4 5">
    <name type="scientific">Streptomyces flavotricini</name>
    <dbReference type="NCBI Taxonomy" id="66888"/>
    <lineage>
        <taxon>Bacteria</taxon>
        <taxon>Bacillati</taxon>
        <taxon>Actinomycetota</taxon>
        <taxon>Actinomycetes</taxon>
        <taxon>Kitasatosporales</taxon>
        <taxon>Streptomycetaceae</taxon>
        <taxon>Streptomyces</taxon>
    </lineage>
</organism>
<feature type="signal peptide" evidence="2">
    <location>
        <begin position="1"/>
        <end position="22"/>
    </location>
</feature>
<proteinExistence type="predicted"/>
<feature type="compositionally biased region" description="Low complexity" evidence="1">
    <location>
        <begin position="36"/>
        <end position="50"/>
    </location>
</feature>
<accession>A0ABS8E7A7</accession>
<feature type="chain" id="PRO_5045168707" evidence="2">
    <location>
        <begin position="23"/>
        <end position="330"/>
    </location>
</feature>
<reference evidence="4 5" key="1">
    <citation type="submission" date="2021-08" db="EMBL/GenBank/DDBJ databases">
        <title>Genomic Architecture of Streptomyces flavotricini NGL1 and Streptomyces erythrochromogenes HMS4 With Differential Plant Beneficial attributes and laccase production capabilities.</title>
        <authorList>
            <person name="Salwan R."/>
            <person name="Kaur R."/>
            <person name="Sharma V."/>
        </authorList>
    </citation>
    <scope>NUCLEOTIDE SEQUENCE [LARGE SCALE GENOMIC DNA]</scope>
    <source>
        <strain evidence="4 5">NGL1</strain>
    </source>
</reference>
<dbReference type="CDD" id="cd13606">
    <property type="entry name" value="PBP2_ProX_like"/>
    <property type="match status" value="1"/>
</dbReference>
<dbReference type="InterPro" id="IPR007210">
    <property type="entry name" value="ABC_Gly_betaine_transp_sub-bd"/>
</dbReference>
<evidence type="ECO:0000259" key="3">
    <source>
        <dbReference type="Pfam" id="PF04069"/>
    </source>
</evidence>
<dbReference type="PROSITE" id="PS51257">
    <property type="entry name" value="PROKAR_LIPOPROTEIN"/>
    <property type="match status" value="1"/>
</dbReference>
<sequence>MSRSTRVLGAVLGAAALTASLAACGGDSLEKSKDTGSGASAPSDSGSGSAKGKVVIGAAGFTESNVLAELYAQVLKDAGYSTSITTVNNRELYEPSLEKGEIDVVPEYAATLAEFLNAKVNGPKAPEEKPVASSDVAATVAGLEKLAAPLGLKALPAGPAVDQNAFAVSKEFAQKNNLKTLSDLGKSGLKVKIAAGDECAVRPFCAPGLKKAYGIDVSGIDPKGVGTPQSKQAVKDGVDQLALTTTTDATLDTFGLVLLEDDKKLQNADNVLPVVNAKDAGSPEIAAALDQLTKVLTTADLVELNKQVDAQREKPADAAKAYLKAKGLTK</sequence>
<evidence type="ECO:0000256" key="2">
    <source>
        <dbReference type="SAM" id="SignalP"/>
    </source>
</evidence>
<dbReference type="Pfam" id="PF04069">
    <property type="entry name" value="OpuAC"/>
    <property type="match status" value="1"/>
</dbReference>
<keyword evidence="2" id="KW-0732">Signal</keyword>
<evidence type="ECO:0000313" key="4">
    <source>
        <dbReference type="EMBL" id="MCC0096823.1"/>
    </source>
</evidence>
<feature type="domain" description="ABC-type glycine betaine transport system substrate-binding" evidence="3">
    <location>
        <begin position="53"/>
        <end position="324"/>
    </location>
</feature>
<dbReference type="Gene3D" id="3.40.190.120">
    <property type="entry name" value="Osmoprotection protein (prox), domain 2"/>
    <property type="match status" value="1"/>
</dbReference>
<dbReference type="RefSeq" id="WP_229337437.1">
    <property type="nucleotide sequence ID" value="NZ_JAINUL010000001.1"/>
</dbReference>
<evidence type="ECO:0000256" key="1">
    <source>
        <dbReference type="SAM" id="MobiDB-lite"/>
    </source>
</evidence>
<dbReference type="Gene3D" id="3.40.190.10">
    <property type="entry name" value="Periplasmic binding protein-like II"/>
    <property type="match status" value="1"/>
</dbReference>
<comment type="caution">
    <text evidence="4">The sequence shown here is derived from an EMBL/GenBank/DDBJ whole genome shotgun (WGS) entry which is preliminary data.</text>
</comment>
<keyword evidence="5" id="KW-1185">Reference proteome</keyword>
<dbReference type="EMBL" id="JAINUL010000001">
    <property type="protein sequence ID" value="MCC0096823.1"/>
    <property type="molecule type" value="Genomic_DNA"/>
</dbReference>
<protein>
    <submittedName>
        <fullName evidence="4">ABC transporter substrate-binding protein</fullName>
    </submittedName>
</protein>
<name>A0ABS8E7A7_9ACTN</name>
<dbReference type="SUPFAM" id="SSF53850">
    <property type="entry name" value="Periplasmic binding protein-like II"/>
    <property type="match status" value="1"/>
</dbReference>
<gene>
    <name evidence="4" type="ORF">K7B10_18915</name>
</gene>
<dbReference type="Proteomes" id="UP001520654">
    <property type="component" value="Unassembled WGS sequence"/>
</dbReference>
<feature type="region of interest" description="Disordered" evidence="1">
    <location>
        <begin position="31"/>
        <end position="50"/>
    </location>
</feature>